<dbReference type="Gene3D" id="3.40.50.2300">
    <property type="match status" value="1"/>
</dbReference>
<reference evidence="4 5" key="1">
    <citation type="submission" date="2022-11" db="EMBL/GenBank/DDBJ databases">
        <title>Minimal conservation of predation-associated metabolite biosynthetic gene clusters underscores biosynthetic potential of Myxococcota including descriptions for ten novel species: Archangium lansinium sp. nov., Myxococcus landrumus sp. nov., Nannocystis bai.</title>
        <authorList>
            <person name="Ahearne A."/>
            <person name="Stevens C."/>
            <person name="Dowd S."/>
        </authorList>
    </citation>
    <scope>NUCLEOTIDE SEQUENCE [LARGE SCALE GENOMIC DNA]</scope>
    <source>
        <strain evidence="4 5">NCELM</strain>
    </source>
</reference>
<dbReference type="SUPFAM" id="SSF55785">
    <property type="entry name" value="PYP-like sensor domain (PAS domain)"/>
    <property type="match status" value="1"/>
</dbReference>
<evidence type="ECO:0000313" key="4">
    <source>
        <dbReference type="EMBL" id="MDC0674968.1"/>
    </source>
</evidence>
<name>A0ABT5BLC7_9BACT</name>
<dbReference type="InterPro" id="IPR001789">
    <property type="entry name" value="Sig_transdc_resp-reg_receiver"/>
</dbReference>
<evidence type="ECO:0000259" key="3">
    <source>
        <dbReference type="PROSITE" id="PS50113"/>
    </source>
</evidence>
<dbReference type="InterPro" id="IPR000014">
    <property type="entry name" value="PAS"/>
</dbReference>
<dbReference type="RefSeq" id="WP_272009629.1">
    <property type="nucleotide sequence ID" value="NZ_JAQNDN010000027.1"/>
</dbReference>
<feature type="domain" description="PAC" evidence="3">
    <location>
        <begin position="234"/>
        <end position="287"/>
    </location>
</feature>
<dbReference type="Proteomes" id="UP001217838">
    <property type="component" value="Unassembled WGS sequence"/>
</dbReference>
<evidence type="ECO:0000256" key="1">
    <source>
        <dbReference type="PROSITE-ProRule" id="PRU00169"/>
    </source>
</evidence>
<dbReference type="EMBL" id="JAQNDN010000027">
    <property type="protein sequence ID" value="MDC0674968.1"/>
    <property type="molecule type" value="Genomic_DNA"/>
</dbReference>
<dbReference type="InterPro" id="IPR000700">
    <property type="entry name" value="PAS-assoc_C"/>
</dbReference>
<comment type="caution">
    <text evidence="4">The sequence shown here is derived from an EMBL/GenBank/DDBJ whole genome shotgun (WGS) entry which is preliminary data.</text>
</comment>
<gene>
    <name evidence="4" type="ORF">POL58_44890</name>
</gene>
<dbReference type="PROSITE" id="PS50110">
    <property type="entry name" value="RESPONSE_REGULATORY"/>
    <property type="match status" value="1"/>
</dbReference>
<keyword evidence="5" id="KW-1185">Reference proteome</keyword>
<protein>
    <submittedName>
        <fullName evidence="4">PAS domain-containing protein</fullName>
    </submittedName>
</protein>
<dbReference type="CDD" id="cd00156">
    <property type="entry name" value="REC"/>
    <property type="match status" value="1"/>
</dbReference>
<dbReference type="SUPFAM" id="SSF52172">
    <property type="entry name" value="CheY-like"/>
    <property type="match status" value="1"/>
</dbReference>
<sequence length="627" mass="66695">MPEPGEERCLPALAAALRSLLLPGAGAAERALAAFADPQGLDFAAFLEPSGLGFAPRGVWMRERGAPRGDELRLPPRWLEAFAEGRVVSAPAGEVSPPELKPLRLFGAPALLAAPARGDGLVGVLLFAAFGQRFTWSEGHAHAASALAAALAAALVRIDETAAVLDHLPQRIAWKDSRLRYRGCNRAFARAAGLTSAQLAGRSDRELVLRPELCDGGDVARRHEREVLQGGRSQIARIEATQVAAGREQWLAVSRIPLTGSDGKPSGVIVVSEDISDRLQAASLLRHAERTGAVARLASAMTADLQTPLSEIENLATDERIRSAARNANDLVRQLAAFARRQLADPIDVAPASLIARMGSLLGRVLGDGLALDLPVEGLRSAVRVDPRQLELMVVAIVRHVRGYMPQGSKLAIDVAPQTLGLERSLGFGLPAGEYVRIRFLAYPVEGGADMNEALRARLALAQAIARHGGGALRFQREGESNFRSNIDSLAIEVVLPRVFSIPRMVDPTPAPDTRGVESVLVLDDDLHLRGAVAAALRQLGYAVQQAEHLDEALAVQRNVRPPLALALISSELAAGPGEAARALQKVQPELRVLVLSRHVGGEGVVVVGSFEALAARVRQALDTRPG</sequence>
<dbReference type="NCBIfam" id="TIGR00229">
    <property type="entry name" value="sensory_box"/>
    <property type="match status" value="1"/>
</dbReference>
<feature type="domain" description="Response regulatory" evidence="2">
    <location>
        <begin position="519"/>
        <end position="627"/>
    </location>
</feature>
<dbReference type="InterPro" id="IPR011006">
    <property type="entry name" value="CheY-like_superfamily"/>
</dbReference>
<dbReference type="Pfam" id="PF08448">
    <property type="entry name" value="PAS_4"/>
    <property type="match status" value="1"/>
</dbReference>
<proteinExistence type="predicted"/>
<evidence type="ECO:0000259" key="2">
    <source>
        <dbReference type="PROSITE" id="PS50110"/>
    </source>
</evidence>
<comment type="caution">
    <text evidence="1">Lacks conserved residue(s) required for the propagation of feature annotation.</text>
</comment>
<dbReference type="PROSITE" id="PS50113">
    <property type="entry name" value="PAC"/>
    <property type="match status" value="1"/>
</dbReference>
<dbReference type="InterPro" id="IPR013656">
    <property type="entry name" value="PAS_4"/>
</dbReference>
<evidence type="ECO:0000313" key="5">
    <source>
        <dbReference type="Proteomes" id="UP001217838"/>
    </source>
</evidence>
<dbReference type="InterPro" id="IPR035965">
    <property type="entry name" value="PAS-like_dom_sf"/>
</dbReference>
<dbReference type="Gene3D" id="3.30.450.20">
    <property type="entry name" value="PAS domain"/>
    <property type="match status" value="1"/>
</dbReference>
<dbReference type="CDD" id="cd00130">
    <property type="entry name" value="PAS"/>
    <property type="match status" value="1"/>
</dbReference>
<organism evidence="4 5">
    <name type="scientific">Nannocystis radixulma</name>
    <dbReference type="NCBI Taxonomy" id="2995305"/>
    <lineage>
        <taxon>Bacteria</taxon>
        <taxon>Pseudomonadati</taxon>
        <taxon>Myxococcota</taxon>
        <taxon>Polyangia</taxon>
        <taxon>Nannocystales</taxon>
        <taxon>Nannocystaceae</taxon>
        <taxon>Nannocystis</taxon>
    </lineage>
</organism>
<accession>A0ABT5BLC7</accession>